<dbReference type="GO" id="GO:0042802">
    <property type="term" value="F:identical protein binding"/>
    <property type="evidence" value="ECO:0007669"/>
    <property type="project" value="TreeGrafter"/>
</dbReference>
<dbReference type="GO" id="GO:0016829">
    <property type="term" value="F:lyase activity"/>
    <property type="evidence" value="ECO:0007669"/>
    <property type="project" value="UniProtKB-KW"/>
</dbReference>
<dbReference type="UniPathway" id="UPA00159">
    <property type="reaction ID" value="UER00277"/>
</dbReference>
<evidence type="ECO:0000256" key="1">
    <source>
        <dbReference type="ARBA" id="ARBA00005171"/>
    </source>
</evidence>
<dbReference type="GO" id="GO:0003883">
    <property type="term" value="F:CTP synthase activity"/>
    <property type="evidence" value="ECO:0007669"/>
    <property type="project" value="UniProtKB-EC"/>
</dbReference>
<evidence type="ECO:0000256" key="7">
    <source>
        <dbReference type="ARBA" id="ARBA00022962"/>
    </source>
</evidence>
<dbReference type="RefSeq" id="WP_077089346.1">
    <property type="nucleotide sequence ID" value="NZ_LT721901.1"/>
</dbReference>
<evidence type="ECO:0000256" key="3">
    <source>
        <dbReference type="ARBA" id="ARBA00012291"/>
    </source>
</evidence>
<evidence type="ECO:0000256" key="6">
    <source>
        <dbReference type="ARBA" id="ARBA00022840"/>
    </source>
</evidence>
<comment type="pathway">
    <text evidence="1">Pyrimidine metabolism; CTP biosynthesis via de novo pathway; CTP from UDP: step 2/2.</text>
</comment>
<keyword evidence="7" id="KW-0315">Glutamine amidotransferase</keyword>
<keyword evidence="12" id="KW-1185">Reference proteome</keyword>
<keyword evidence="6" id="KW-0067">ATP-binding</keyword>
<dbReference type="Proteomes" id="UP000240988">
    <property type="component" value="Unassembled WGS sequence"/>
</dbReference>
<sequence length="238" mass="25303">MTRRINVAVIGEFDESFAPHVATNAAIRHSASALGADAEVAWLDTAALERNLGPATHADALWCAPGSPYRSLAGALAALRFGRENGVPTLGTCGGCQHIILEYARNVLGFKDAQHAEYDPYASRLFVTALTCSLAGKTMPVNVAPGSIAFRCYGTSWVEESYYCNFGLNPDQRPALEAGGLCITGVDDDGEARVFELPGHPFYVATLFVPQARSTASEPHPLVTALLSAAHTPNEGRQ</sequence>
<dbReference type="SUPFAM" id="SSF52317">
    <property type="entry name" value="Class I glutamine amidotransferase-like"/>
    <property type="match status" value="1"/>
</dbReference>
<dbReference type="AlphaFoldDB" id="A0A2U3NYV5"/>
<evidence type="ECO:0000256" key="8">
    <source>
        <dbReference type="ARBA" id="ARBA00022975"/>
    </source>
</evidence>
<dbReference type="Gene3D" id="3.40.50.880">
    <property type="match status" value="1"/>
</dbReference>
<comment type="similarity">
    <text evidence="2">Belongs to the CTP synthase family.</text>
</comment>
<evidence type="ECO:0000256" key="4">
    <source>
        <dbReference type="ARBA" id="ARBA00022598"/>
    </source>
</evidence>
<dbReference type="OrthoDB" id="3286005at2"/>
<accession>A0A2U3NYV5</accession>
<dbReference type="EMBL" id="FUFA01000005">
    <property type="protein sequence ID" value="SPM36699.1"/>
    <property type="molecule type" value="Genomic_DNA"/>
</dbReference>
<dbReference type="NCBIfam" id="NF004836">
    <property type="entry name" value="PRK06186.1"/>
    <property type="match status" value="1"/>
</dbReference>
<dbReference type="InterPro" id="IPR004468">
    <property type="entry name" value="CTP_synthase"/>
</dbReference>
<dbReference type="GO" id="GO:0005524">
    <property type="term" value="F:ATP binding"/>
    <property type="evidence" value="ECO:0007669"/>
    <property type="project" value="UniProtKB-KW"/>
</dbReference>
<organism evidence="11 12">
    <name type="scientific">Mycobacterium rhizamassiliense</name>
    <dbReference type="NCBI Taxonomy" id="1841860"/>
    <lineage>
        <taxon>Bacteria</taxon>
        <taxon>Bacillati</taxon>
        <taxon>Actinomycetota</taxon>
        <taxon>Actinomycetes</taxon>
        <taxon>Mycobacteriales</taxon>
        <taxon>Mycobacteriaceae</taxon>
        <taxon>Mycobacterium</taxon>
    </lineage>
</organism>
<keyword evidence="11" id="KW-0456">Lyase</keyword>
<dbReference type="InterPro" id="IPR017926">
    <property type="entry name" value="GATASE"/>
</dbReference>
<dbReference type="GO" id="GO:0044210">
    <property type="term" value="P:'de novo' CTP biosynthetic process"/>
    <property type="evidence" value="ECO:0007669"/>
    <property type="project" value="UniProtKB-UniPathway"/>
</dbReference>
<protein>
    <recommendedName>
        <fullName evidence="3">CTP synthase (glutamine hydrolyzing)</fullName>
        <ecNumber evidence="3">6.3.4.2</ecNumber>
    </recommendedName>
</protein>
<evidence type="ECO:0000259" key="10">
    <source>
        <dbReference type="Pfam" id="PF00117"/>
    </source>
</evidence>
<dbReference type="PANTHER" id="PTHR11550">
    <property type="entry name" value="CTP SYNTHASE"/>
    <property type="match status" value="1"/>
</dbReference>
<evidence type="ECO:0000313" key="11">
    <source>
        <dbReference type="EMBL" id="SPM36699.1"/>
    </source>
</evidence>
<dbReference type="GO" id="GO:0019856">
    <property type="term" value="P:pyrimidine nucleobase biosynthetic process"/>
    <property type="evidence" value="ECO:0007669"/>
    <property type="project" value="TreeGrafter"/>
</dbReference>
<dbReference type="STRING" id="1841860.GCA_900157375_04543"/>
<gene>
    <name evidence="11" type="ORF">MRAB57_4540</name>
</gene>
<dbReference type="PANTHER" id="PTHR11550:SF0">
    <property type="entry name" value="CTP SYNTHASE-RELATED"/>
    <property type="match status" value="1"/>
</dbReference>
<keyword evidence="8" id="KW-0665">Pyrimidine biosynthesis</keyword>
<keyword evidence="5" id="KW-0547">Nucleotide-binding</keyword>
<evidence type="ECO:0000256" key="5">
    <source>
        <dbReference type="ARBA" id="ARBA00022741"/>
    </source>
</evidence>
<evidence type="ECO:0000256" key="2">
    <source>
        <dbReference type="ARBA" id="ARBA00007533"/>
    </source>
</evidence>
<name>A0A2U3NYV5_9MYCO</name>
<dbReference type="GO" id="GO:0005829">
    <property type="term" value="C:cytosol"/>
    <property type="evidence" value="ECO:0007669"/>
    <property type="project" value="TreeGrafter"/>
</dbReference>
<reference evidence="11 12" key="1">
    <citation type="submission" date="2017-01" db="EMBL/GenBank/DDBJ databases">
        <authorList>
            <consortium name="Urmite Genomes"/>
        </authorList>
    </citation>
    <scope>NUCLEOTIDE SEQUENCE [LARGE SCALE GENOMIC DNA]</scope>
    <source>
        <strain evidence="11 12">AB57</strain>
    </source>
</reference>
<proteinExistence type="inferred from homology"/>
<comment type="catalytic activity">
    <reaction evidence="9">
        <text>UTP + L-glutamine + ATP + H2O = CTP + L-glutamate + ADP + phosphate + 2 H(+)</text>
        <dbReference type="Rhea" id="RHEA:26426"/>
        <dbReference type="ChEBI" id="CHEBI:15377"/>
        <dbReference type="ChEBI" id="CHEBI:15378"/>
        <dbReference type="ChEBI" id="CHEBI:29985"/>
        <dbReference type="ChEBI" id="CHEBI:30616"/>
        <dbReference type="ChEBI" id="CHEBI:37563"/>
        <dbReference type="ChEBI" id="CHEBI:43474"/>
        <dbReference type="ChEBI" id="CHEBI:46398"/>
        <dbReference type="ChEBI" id="CHEBI:58359"/>
        <dbReference type="ChEBI" id="CHEBI:456216"/>
        <dbReference type="EC" id="6.3.4.2"/>
    </reaction>
</comment>
<evidence type="ECO:0000313" key="12">
    <source>
        <dbReference type="Proteomes" id="UP000240988"/>
    </source>
</evidence>
<evidence type="ECO:0000256" key="9">
    <source>
        <dbReference type="ARBA" id="ARBA00047781"/>
    </source>
</evidence>
<dbReference type="Pfam" id="PF00117">
    <property type="entry name" value="GATase"/>
    <property type="match status" value="1"/>
</dbReference>
<dbReference type="EC" id="6.3.4.2" evidence="3"/>
<feature type="domain" description="Glutamine amidotransferase" evidence="10">
    <location>
        <begin position="25"/>
        <end position="223"/>
    </location>
</feature>
<dbReference type="InterPro" id="IPR029062">
    <property type="entry name" value="Class_I_gatase-like"/>
</dbReference>
<keyword evidence="4" id="KW-0436">Ligase</keyword>